<evidence type="ECO:0000313" key="11">
    <source>
        <dbReference type="EMBL" id="CAF4154025.1"/>
    </source>
</evidence>
<evidence type="ECO:0000313" key="9">
    <source>
        <dbReference type="EMBL" id="CAF3839964.1"/>
    </source>
</evidence>
<feature type="region of interest" description="Disordered" evidence="1">
    <location>
        <begin position="269"/>
        <end position="391"/>
    </location>
</feature>
<dbReference type="EMBL" id="CAJNRE010009053">
    <property type="protein sequence ID" value="CAF2078891.1"/>
    <property type="molecule type" value="Genomic_DNA"/>
</dbReference>
<dbReference type="EMBL" id="CAJNOW010009256">
    <property type="protein sequence ID" value="CAF1559088.1"/>
    <property type="molecule type" value="Genomic_DNA"/>
</dbReference>
<evidence type="ECO:0000313" key="12">
    <source>
        <dbReference type="Proteomes" id="UP000663842"/>
    </source>
</evidence>
<dbReference type="Proteomes" id="UP000663887">
    <property type="component" value="Unassembled WGS sequence"/>
</dbReference>
<dbReference type="EMBL" id="CAJOBJ010000718">
    <property type="protein sequence ID" value="CAF3839964.1"/>
    <property type="molecule type" value="Genomic_DNA"/>
</dbReference>
<accession>A0A819YCH7</accession>
<feature type="compositionally biased region" description="Low complexity" evidence="1">
    <location>
        <begin position="376"/>
        <end position="385"/>
    </location>
</feature>
<dbReference type="Proteomes" id="UP000663866">
    <property type="component" value="Unassembled WGS sequence"/>
</dbReference>
<gene>
    <name evidence="8" type="ORF">BYL167_LOCUS4910</name>
    <name evidence="2" type="ORF">CJN711_LOCUS24689</name>
    <name evidence="9" type="ORF">GIL414_LOCUS3323</name>
    <name evidence="3" type="ORF">KQP761_LOCUS18228</name>
    <name evidence="4" type="ORF">MBJ925_LOCUS18121</name>
    <name evidence="10" type="ORF">OVN521_LOCUS18051</name>
    <name evidence="7" type="ORF">SMN809_LOCUS1960</name>
    <name evidence="11" type="ORF">UXM345_LOCUS25294</name>
    <name evidence="5" type="ORF">WKI299_LOCUS17495</name>
    <name evidence="6" type="ORF">XDN619_LOCUS27985</name>
</gene>
<dbReference type="Proteomes" id="UP000663842">
    <property type="component" value="Unassembled WGS sequence"/>
</dbReference>
<dbReference type="EMBL" id="CAJNOV010011599">
    <property type="protein sequence ID" value="CAF1453348.1"/>
    <property type="molecule type" value="Genomic_DNA"/>
</dbReference>
<evidence type="ECO:0000313" key="7">
    <source>
        <dbReference type="EMBL" id="CAF3815172.1"/>
    </source>
</evidence>
<evidence type="ECO:0000313" key="2">
    <source>
        <dbReference type="EMBL" id="CAF1453348.1"/>
    </source>
</evidence>
<sequence length="391" mass="43648">MQIATLSYQYDPKDNSSSGSRAKLQHRKILTTITNPQQHQKPRRSLFSDLSGNSNVPLPPIKKTAKRPNSILIKGSSISSKVGDTSMNSFQHQSRAHSRQSNRSEISGRSRSVTPGGTLRAGAKLTRLKFGYPVTLRSAEFYGPSKSETELRLREESFVNDSVRAAHQSRRSSLIPEYEPLDDPHLRRFFQSPIVLDIVRQSLNNNPNSSFKQDDRLSKVSKFKKRSNINYSAENLSDDYLRLVTKGSSGYGKLNGYHCIPSYAPARLGRRRSSTVDPTMSSSKRRDTTESRLHHSTTQDKSHASANTSVTSYLVDSTIQEQPKKNKSYKHEKSKQPKPIATSSPLRHPSRRIVEKRVSNSQLSSASNTNGHIPENASVSAVASNISQNQD</sequence>
<feature type="region of interest" description="Disordered" evidence="1">
    <location>
        <begin position="1"/>
        <end position="120"/>
    </location>
</feature>
<dbReference type="Proteomes" id="UP000663855">
    <property type="component" value="Unassembled WGS sequence"/>
</dbReference>
<dbReference type="Proteomes" id="UP000676336">
    <property type="component" value="Unassembled WGS sequence"/>
</dbReference>
<dbReference type="Proteomes" id="UP000663834">
    <property type="component" value="Unassembled WGS sequence"/>
</dbReference>
<dbReference type="EMBL" id="CAJNRF010006971">
    <property type="protein sequence ID" value="CAF2087442.1"/>
    <property type="molecule type" value="Genomic_DNA"/>
</dbReference>
<dbReference type="Proteomes" id="UP000681720">
    <property type="component" value="Unassembled WGS sequence"/>
</dbReference>
<dbReference type="EMBL" id="CAJNRG010013301">
    <property type="protein sequence ID" value="CAF2147196.1"/>
    <property type="molecule type" value="Genomic_DNA"/>
</dbReference>
<organism evidence="11 12">
    <name type="scientific">Rotaria magnacalcarata</name>
    <dbReference type="NCBI Taxonomy" id="392030"/>
    <lineage>
        <taxon>Eukaryota</taxon>
        <taxon>Metazoa</taxon>
        <taxon>Spiralia</taxon>
        <taxon>Gnathifera</taxon>
        <taxon>Rotifera</taxon>
        <taxon>Eurotatoria</taxon>
        <taxon>Bdelloidea</taxon>
        <taxon>Philodinida</taxon>
        <taxon>Philodinidae</taxon>
        <taxon>Rotaria</taxon>
    </lineage>
</organism>
<evidence type="ECO:0000256" key="1">
    <source>
        <dbReference type="SAM" id="MobiDB-lite"/>
    </source>
</evidence>
<evidence type="ECO:0000313" key="5">
    <source>
        <dbReference type="EMBL" id="CAF2087442.1"/>
    </source>
</evidence>
<feature type="compositionally biased region" description="Low complexity" evidence="1">
    <location>
        <begin position="70"/>
        <end position="81"/>
    </location>
</feature>
<feature type="compositionally biased region" description="Polar residues" evidence="1">
    <location>
        <begin position="101"/>
        <end position="115"/>
    </location>
</feature>
<evidence type="ECO:0000313" key="8">
    <source>
        <dbReference type="EMBL" id="CAF3834624.1"/>
    </source>
</evidence>
<dbReference type="OrthoDB" id="10031185at2759"/>
<dbReference type="EMBL" id="CAJOBH010001083">
    <property type="protein sequence ID" value="CAF3834624.1"/>
    <property type="molecule type" value="Genomic_DNA"/>
</dbReference>
<feature type="compositionally biased region" description="Polar residues" evidence="1">
    <location>
        <begin position="304"/>
        <end position="321"/>
    </location>
</feature>
<evidence type="ECO:0000313" key="10">
    <source>
        <dbReference type="EMBL" id="CAF4051984.1"/>
    </source>
</evidence>
<feature type="compositionally biased region" description="Polar residues" evidence="1">
    <location>
        <begin position="359"/>
        <end position="371"/>
    </location>
</feature>
<evidence type="ECO:0000313" key="3">
    <source>
        <dbReference type="EMBL" id="CAF1559088.1"/>
    </source>
</evidence>
<evidence type="ECO:0000313" key="6">
    <source>
        <dbReference type="EMBL" id="CAF2147196.1"/>
    </source>
</evidence>
<dbReference type="EMBL" id="CAJOBG010003217">
    <property type="protein sequence ID" value="CAF4051984.1"/>
    <property type="molecule type" value="Genomic_DNA"/>
</dbReference>
<feature type="compositionally biased region" description="Polar residues" evidence="1">
    <location>
        <begin position="82"/>
        <end position="93"/>
    </location>
</feature>
<dbReference type="EMBL" id="CAJOBI010000328">
    <property type="protein sequence ID" value="CAF3815172.1"/>
    <property type="molecule type" value="Genomic_DNA"/>
</dbReference>
<comment type="caution">
    <text evidence="11">The sequence shown here is derived from an EMBL/GenBank/DDBJ whole genome shotgun (WGS) entry which is preliminary data.</text>
</comment>
<evidence type="ECO:0000313" key="4">
    <source>
        <dbReference type="EMBL" id="CAF2078891.1"/>
    </source>
</evidence>
<protein>
    <submittedName>
        <fullName evidence="11">Uncharacterized protein</fullName>
    </submittedName>
</protein>
<dbReference type="Proteomes" id="UP000663824">
    <property type="component" value="Unassembled WGS sequence"/>
</dbReference>
<evidence type="ECO:0000313" key="13">
    <source>
        <dbReference type="Proteomes" id="UP000663866"/>
    </source>
</evidence>
<proteinExistence type="predicted"/>
<reference evidence="11" key="1">
    <citation type="submission" date="2021-02" db="EMBL/GenBank/DDBJ databases">
        <authorList>
            <person name="Nowell W R."/>
        </authorList>
    </citation>
    <scope>NUCLEOTIDE SEQUENCE</scope>
</reference>
<dbReference type="Proteomes" id="UP000663856">
    <property type="component" value="Unassembled WGS sequence"/>
</dbReference>
<name>A0A819YCH7_9BILA</name>
<dbReference type="EMBL" id="CAJOBF010004822">
    <property type="protein sequence ID" value="CAF4154025.1"/>
    <property type="molecule type" value="Genomic_DNA"/>
</dbReference>
<dbReference type="Proteomes" id="UP000681967">
    <property type="component" value="Unassembled WGS sequence"/>
</dbReference>
<keyword evidence="13" id="KW-1185">Reference proteome</keyword>
<dbReference type="AlphaFoldDB" id="A0A819YCH7"/>
<feature type="compositionally biased region" description="Basic and acidic residues" evidence="1">
    <location>
        <begin position="284"/>
        <end position="303"/>
    </location>
</feature>